<dbReference type="Pfam" id="PF08613">
    <property type="entry name" value="Cyclin"/>
    <property type="match status" value="1"/>
</dbReference>
<sequence length="759" mass="83613">MAIDPDIDVSAPWPHQVSAKNYPYSPSSASTASSSSSSVFSIDAPSSQSSVSSLSGGWSSSGWINENENQHFPGSHSLQGSATSSNEEVVITKYTQCQSSRVQPPTEAVALECRQHPRRTQRLNSCESQNGKNANMCPRAPPPLVRQSERKDNFVDSLVDTTTQMIETIWPLSVLSCSRDTVLGAKQQNLIGLRTFVQEVLRRSKTSYSTLQVALYYLILIQSCIPKHDFTMEQPEDSPSCRAMQCGRRMFLAALILASKYLQDRNFSARAWSKISGLRTCEINQNELAFLSAVNWKLHIPESVFHRWTDIVLRYSPSAQVNGLPRSCPASSQTWKSIIPILTPELDTFDFGSSELSDDSGYNSPGSDMSPPPLPLREELSPCSTSNEPTPTNPYTIPRVLEPTPRDTNADEQILPPLPRLGPLPTPQLTPQTGTFCTPAVSASGLCTGRSSMSYAMAQIQNSCLARSTLDNPHQWRPNAPAPFPTSARRSSLVKSTSLMSSPESMISDVSTRSSRSSSISSIASSNCALPPPRLAVQATRRCANMQLCGLREETERAIVAEDDMSWEAFSASPETYYTNSQPKAFEDRCQSTTPTNHSASTREAAAALRDLALNRKHVQPQELTRPRPQKCRKRSRPNSIDLSVQSCVRDLVAPRYLGELTNMGERNEEDGTVIPDDKIADSFLLPRCENAKPTLNTADVNFLNGKSKLAMSRDGLPRKRTCAGSDRGGREEARMLERLIRERDLDSSRGPGMWEGII</sequence>
<feature type="region of interest" description="Disordered" evidence="1">
    <location>
        <begin position="353"/>
        <end position="422"/>
    </location>
</feature>
<dbReference type="CDD" id="cd20557">
    <property type="entry name" value="CYCLIN_ScPCL1-like"/>
    <property type="match status" value="1"/>
</dbReference>
<comment type="caution">
    <text evidence="2">The sequence shown here is derived from an EMBL/GenBank/DDBJ whole genome shotgun (WGS) entry which is preliminary data.</text>
</comment>
<name>A0AA39QQH9_9LECA</name>
<evidence type="ECO:0000313" key="3">
    <source>
        <dbReference type="Proteomes" id="UP001166286"/>
    </source>
</evidence>
<feature type="region of interest" description="Disordered" evidence="1">
    <location>
        <begin position="122"/>
        <end position="149"/>
    </location>
</feature>
<accession>A0AA39QQH9</accession>
<feature type="region of interest" description="Disordered" evidence="1">
    <location>
        <begin position="472"/>
        <end position="513"/>
    </location>
</feature>
<dbReference type="Gene3D" id="1.10.472.10">
    <property type="entry name" value="Cyclin-like"/>
    <property type="match status" value="1"/>
</dbReference>
<feature type="compositionally biased region" description="Basic residues" evidence="1">
    <location>
        <begin position="628"/>
        <end position="637"/>
    </location>
</feature>
<organism evidence="2 3">
    <name type="scientific">Cladonia borealis</name>
    <dbReference type="NCBI Taxonomy" id="184061"/>
    <lineage>
        <taxon>Eukaryota</taxon>
        <taxon>Fungi</taxon>
        <taxon>Dikarya</taxon>
        <taxon>Ascomycota</taxon>
        <taxon>Pezizomycotina</taxon>
        <taxon>Lecanoromycetes</taxon>
        <taxon>OSLEUM clade</taxon>
        <taxon>Lecanoromycetidae</taxon>
        <taxon>Lecanorales</taxon>
        <taxon>Lecanorineae</taxon>
        <taxon>Cladoniaceae</taxon>
        <taxon>Cladonia</taxon>
    </lineage>
</organism>
<feature type="region of interest" description="Disordered" evidence="1">
    <location>
        <begin position="617"/>
        <end position="639"/>
    </location>
</feature>
<dbReference type="GO" id="GO:0016538">
    <property type="term" value="F:cyclin-dependent protein serine/threonine kinase regulator activity"/>
    <property type="evidence" value="ECO:0007669"/>
    <property type="project" value="TreeGrafter"/>
</dbReference>
<evidence type="ECO:0000313" key="2">
    <source>
        <dbReference type="EMBL" id="KAK0507277.1"/>
    </source>
</evidence>
<dbReference type="EMBL" id="JAFEKC020000024">
    <property type="protein sequence ID" value="KAK0507277.1"/>
    <property type="molecule type" value="Genomic_DNA"/>
</dbReference>
<dbReference type="Proteomes" id="UP001166286">
    <property type="component" value="Unassembled WGS sequence"/>
</dbReference>
<reference evidence="2" key="1">
    <citation type="submission" date="2023-03" db="EMBL/GenBank/DDBJ databases">
        <title>Complete genome of Cladonia borealis.</title>
        <authorList>
            <person name="Park H."/>
        </authorList>
    </citation>
    <scope>NUCLEOTIDE SEQUENCE</scope>
    <source>
        <strain evidence="2">ANT050790</strain>
    </source>
</reference>
<evidence type="ECO:0008006" key="4">
    <source>
        <dbReference type="Google" id="ProtNLM"/>
    </source>
</evidence>
<gene>
    <name evidence="2" type="ORF">JMJ35_010315</name>
</gene>
<feature type="compositionally biased region" description="Low complexity" evidence="1">
    <location>
        <begin position="23"/>
        <end position="46"/>
    </location>
</feature>
<dbReference type="GO" id="GO:0005634">
    <property type="term" value="C:nucleus"/>
    <property type="evidence" value="ECO:0007669"/>
    <property type="project" value="TreeGrafter"/>
</dbReference>
<protein>
    <recommendedName>
        <fullName evidence="4">G1/S-specific cyclin Pcl5</fullName>
    </recommendedName>
</protein>
<feature type="compositionally biased region" description="Low complexity" evidence="1">
    <location>
        <begin position="491"/>
        <end position="513"/>
    </location>
</feature>
<proteinExistence type="predicted"/>
<dbReference type="AlphaFoldDB" id="A0AA39QQH9"/>
<dbReference type="InterPro" id="IPR013922">
    <property type="entry name" value="Cyclin_PHO80-like"/>
</dbReference>
<feature type="compositionally biased region" description="Polar residues" evidence="1">
    <location>
        <begin position="383"/>
        <end position="395"/>
    </location>
</feature>
<feature type="region of interest" description="Disordered" evidence="1">
    <location>
        <begin position="65"/>
        <end position="84"/>
    </location>
</feature>
<keyword evidence="3" id="KW-1185">Reference proteome</keyword>
<dbReference type="GO" id="GO:0019901">
    <property type="term" value="F:protein kinase binding"/>
    <property type="evidence" value="ECO:0007669"/>
    <property type="project" value="InterPro"/>
</dbReference>
<dbReference type="PANTHER" id="PTHR15615:SF36">
    <property type="entry name" value="PHO85 CYCLIN-5"/>
    <property type="match status" value="1"/>
</dbReference>
<feature type="compositionally biased region" description="Polar residues" evidence="1">
    <location>
        <begin position="122"/>
        <end position="133"/>
    </location>
</feature>
<evidence type="ECO:0000256" key="1">
    <source>
        <dbReference type="SAM" id="MobiDB-lite"/>
    </source>
</evidence>
<dbReference type="PANTHER" id="PTHR15615">
    <property type="match status" value="1"/>
</dbReference>
<dbReference type="GO" id="GO:0000307">
    <property type="term" value="C:cyclin-dependent protein kinase holoenzyme complex"/>
    <property type="evidence" value="ECO:0007669"/>
    <property type="project" value="TreeGrafter"/>
</dbReference>
<feature type="region of interest" description="Disordered" evidence="1">
    <location>
        <begin position="1"/>
        <end position="46"/>
    </location>
</feature>